<dbReference type="GO" id="GO:0008168">
    <property type="term" value="F:methyltransferase activity"/>
    <property type="evidence" value="ECO:0007669"/>
    <property type="project" value="UniProtKB-KW"/>
</dbReference>
<dbReference type="EMBL" id="SMZJ02000001">
    <property type="protein sequence ID" value="TWO34397.1"/>
    <property type="molecule type" value="Genomic_DNA"/>
</dbReference>
<reference evidence="1 2" key="2">
    <citation type="submission" date="2019-07" db="EMBL/GenBank/DDBJ databases">
        <title>Seonamhaeicola sp. W255 draft genome.</title>
        <authorList>
            <person name="Zhang X.-Y."/>
            <person name="Zhang R."/>
            <person name="Zhong Y.-L."/>
            <person name="Du Z.-J."/>
        </authorList>
    </citation>
    <scope>NUCLEOTIDE SEQUENCE [LARGE SCALE GENOMIC DNA]</scope>
    <source>
        <strain evidence="1 2">W255</strain>
    </source>
</reference>
<organism evidence="1 2">
    <name type="scientific">Seonamhaeicola sediminis</name>
    <dbReference type="NCBI Taxonomy" id="2528206"/>
    <lineage>
        <taxon>Bacteria</taxon>
        <taxon>Pseudomonadati</taxon>
        <taxon>Bacteroidota</taxon>
        <taxon>Flavobacteriia</taxon>
        <taxon>Flavobacteriales</taxon>
        <taxon>Flavobacteriaceae</taxon>
    </lineage>
</organism>
<dbReference type="OrthoDB" id="5464618at2"/>
<dbReference type="PANTHER" id="PTHR43167">
    <property type="entry name" value="PUTATIVE (AFU_ORTHOLOGUE AFUA_6G01830)-RELATED"/>
    <property type="match status" value="1"/>
</dbReference>
<dbReference type="GO" id="GO:0032259">
    <property type="term" value="P:methylation"/>
    <property type="evidence" value="ECO:0007669"/>
    <property type="project" value="UniProtKB-KW"/>
</dbReference>
<evidence type="ECO:0000313" key="1">
    <source>
        <dbReference type="EMBL" id="TWO34397.1"/>
    </source>
</evidence>
<gene>
    <name evidence="1" type="ORF">E1J38_000680</name>
</gene>
<dbReference type="Proteomes" id="UP000295814">
    <property type="component" value="Unassembled WGS sequence"/>
</dbReference>
<name>A0A562YI65_9FLAO</name>
<dbReference type="CDD" id="cd02440">
    <property type="entry name" value="AdoMet_MTases"/>
    <property type="match status" value="1"/>
</dbReference>
<protein>
    <submittedName>
        <fullName evidence="1">Class I SAM-dependent methyltransferase</fullName>
    </submittedName>
</protein>
<reference evidence="1 2" key="1">
    <citation type="submission" date="2019-03" db="EMBL/GenBank/DDBJ databases">
        <authorList>
            <person name="Zhong Y.L."/>
        </authorList>
    </citation>
    <scope>NUCLEOTIDE SEQUENCE [LARGE SCALE GENOMIC DNA]</scope>
    <source>
        <strain evidence="1 2">W255</strain>
    </source>
</reference>
<dbReference type="SUPFAM" id="SSF53335">
    <property type="entry name" value="S-adenosyl-L-methionine-dependent methyltransferases"/>
    <property type="match status" value="1"/>
</dbReference>
<comment type="caution">
    <text evidence="1">The sequence shown here is derived from an EMBL/GenBank/DDBJ whole genome shotgun (WGS) entry which is preliminary data.</text>
</comment>
<sequence length="257" mass="29836">MLFQLIQYIKFLLKSTNQHGVHSPFVYDLITKCFYDKTSYTEYNAIKVYRSKLLQNRNTIQVNDLGLGSRKTKTNIRLVNEIAKTSGTTLKRSKLLFRISKYFKPDQVLELGTSLGIATHALATGNPKANITTIEGCPEIASFSKKQLHQYKNIELKIGDFKDLLPKLTNKSYNLIFFDGNHKKEATLQYFEALLPTINNNTVFIFDDIYWSKGMTEAWETIKLHPKVTVTIDTFFWGFVFFRKEQVKEHFSIRVNH</sequence>
<keyword evidence="1" id="KW-0808">Transferase</keyword>
<dbReference type="Pfam" id="PF13578">
    <property type="entry name" value="Methyltransf_24"/>
    <property type="match status" value="1"/>
</dbReference>
<keyword evidence="1" id="KW-0489">Methyltransferase</keyword>
<dbReference type="Gene3D" id="3.40.50.150">
    <property type="entry name" value="Vaccinia Virus protein VP39"/>
    <property type="match status" value="1"/>
</dbReference>
<dbReference type="AlphaFoldDB" id="A0A562YI65"/>
<keyword evidence="2" id="KW-1185">Reference proteome</keyword>
<evidence type="ECO:0000313" key="2">
    <source>
        <dbReference type="Proteomes" id="UP000295814"/>
    </source>
</evidence>
<dbReference type="InterPro" id="IPR029063">
    <property type="entry name" value="SAM-dependent_MTases_sf"/>
</dbReference>
<accession>A0A562YI65</accession>
<proteinExistence type="predicted"/>
<dbReference type="PANTHER" id="PTHR43167:SF1">
    <property type="entry name" value="PUTATIVE (AFU_ORTHOLOGUE AFUA_6G01830)-RELATED"/>
    <property type="match status" value="1"/>
</dbReference>
<dbReference type="RefSeq" id="WP_133354899.1">
    <property type="nucleotide sequence ID" value="NZ_SMZJ02000001.1"/>
</dbReference>